<organism evidence="9 10">
    <name type="scientific">Strongyloides papillosus</name>
    <name type="common">Intestinal threadworm</name>
    <dbReference type="NCBI Taxonomy" id="174720"/>
    <lineage>
        <taxon>Eukaryota</taxon>
        <taxon>Metazoa</taxon>
        <taxon>Ecdysozoa</taxon>
        <taxon>Nematoda</taxon>
        <taxon>Chromadorea</taxon>
        <taxon>Rhabditida</taxon>
        <taxon>Tylenchina</taxon>
        <taxon>Panagrolaimomorpha</taxon>
        <taxon>Strongyloidoidea</taxon>
        <taxon>Strongyloididae</taxon>
        <taxon>Strongyloides</taxon>
    </lineage>
</organism>
<keyword evidence="5" id="KW-0378">Hydrolase</keyword>
<reference evidence="10" key="1">
    <citation type="submission" date="2017-02" db="UniProtKB">
        <authorList>
            <consortium name="WormBaseParasite"/>
        </authorList>
    </citation>
    <scope>IDENTIFICATION</scope>
</reference>
<keyword evidence="6" id="KW-0460">Magnesium</keyword>
<evidence type="ECO:0000256" key="4">
    <source>
        <dbReference type="ARBA" id="ARBA00022723"/>
    </source>
</evidence>
<evidence type="ECO:0000313" key="9">
    <source>
        <dbReference type="Proteomes" id="UP000046392"/>
    </source>
</evidence>
<dbReference type="InterPro" id="IPR000086">
    <property type="entry name" value="NUDIX_hydrolase_dom"/>
</dbReference>
<keyword evidence="7" id="KW-0464">Manganese</keyword>
<dbReference type="WBParaSite" id="SPAL_0000088100.1">
    <property type="protein sequence ID" value="SPAL_0000088100.1"/>
    <property type="gene ID" value="SPAL_0000088100"/>
</dbReference>
<dbReference type="PROSITE" id="PS51462">
    <property type="entry name" value="NUDIX"/>
    <property type="match status" value="1"/>
</dbReference>
<accession>A0A0N5B478</accession>
<dbReference type="STRING" id="174720.A0A0N5B478"/>
<evidence type="ECO:0000256" key="2">
    <source>
        <dbReference type="ARBA" id="ARBA00001946"/>
    </source>
</evidence>
<evidence type="ECO:0000256" key="7">
    <source>
        <dbReference type="ARBA" id="ARBA00023211"/>
    </source>
</evidence>
<dbReference type="GO" id="GO:0016818">
    <property type="term" value="F:hydrolase activity, acting on acid anhydrides, in phosphorus-containing anhydrides"/>
    <property type="evidence" value="ECO:0007669"/>
    <property type="project" value="InterPro"/>
</dbReference>
<dbReference type="Gene3D" id="3.90.79.10">
    <property type="entry name" value="Nucleoside Triphosphate Pyrophosphohydrolase"/>
    <property type="match status" value="1"/>
</dbReference>
<evidence type="ECO:0000256" key="6">
    <source>
        <dbReference type="ARBA" id="ARBA00022842"/>
    </source>
</evidence>
<evidence type="ECO:0000256" key="3">
    <source>
        <dbReference type="ARBA" id="ARBA00005582"/>
    </source>
</evidence>
<dbReference type="GO" id="GO:0005739">
    <property type="term" value="C:mitochondrion"/>
    <property type="evidence" value="ECO:0007669"/>
    <property type="project" value="TreeGrafter"/>
</dbReference>
<comment type="cofactor">
    <cofactor evidence="1">
        <name>Mn(2+)</name>
        <dbReference type="ChEBI" id="CHEBI:29035"/>
    </cofactor>
</comment>
<dbReference type="InterPro" id="IPR015797">
    <property type="entry name" value="NUDIX_hydrolase-like_dom_sf"/>
</dbReference>
<dbReference type="Proteomes" id="UP000046392">
    <property type="component" value="Unplaced"/>
</dbReference>
<dbReference type="CDD" id="cd18870">
    <property type="entry name" value="NUDIX_AcylCoAdiphos_Nudt19"/>
    <property type="match status" value="1"/>
</dbReference>
<protein>
    <submittedName>
        <fullName evidence="10">Nudix hydrolase domain-containing protein</fullName>
    </submittedName>
</protein>
<dbReference type="SUPFAM" id="SSF55811">
    <property type="entry name" value="Nudix"/>
    <property type="match status" value="1"/>
</dbReference>
<proteinExistence type="inferred from homology"/>
<sequence length="321" mass="37729">MLKRVAISASTILFNKNSKNLLLLRRGPTAKFVPNAYVFPGGILEKEHDSKFPLHLTNYDKVDAPQVIPNGMENDFSLRVCSLRELFEETGLLFVTEKNGMKKGVLSALDDNILHNMQNKVKKNPLLFKDIFKDFNLDLEILKSWAYWLTPCTLPIRFETVFYMVDVDKDYKINLCTKEMADFSWMNPEDVLNNPSVRNFLPPPQLYEMCKIHWSMYEKIDNDLNLIWPQAIFSNDPIHPDIYAFPGDHLFIENMPEELRYNKRIMTFEEIDTYSKDKKIHRILYNDHNDLELSKMMITNFGPNDENKPKLLEYLLKFNSK</sequence>
<evidence type="ECO:0000259" key="8">
    <source>
        <dbReference type="PROSITE" id="PS51462"/>
    </source>
</evidence>
<keyword evidence="4" id="KW-0479">Metal-binding</keyword>
<keyword evidence="9" id="KW-1185">Reference proteome</keyword>
<evidence type="ECO:0000256" key="1">
    <source>
        <dbReference type="ARBA" id="ARBA00001936"/>
    </source>
</evidence>
<comment type="cofactor">
    <cofactor evidence="2">
        <name>Mg(2+)</name>
        <dbReference type="ChEBI" id="CHEBI:18420"/>
    </cofactor>
</comment>
<name>A0A0N5B478_STREA</name>
<feature type="domain" description="Nudix hydrolase" evidence="8">
    <location>
        <begin position="4"/>
        <end position="208"/>
    </location>
</feature>
<dbReference type="InterPro" id="IPR039121">
    <property type="entry name" value="NUDT19"/>
</dbReference>
<dbReference type="GO" id="GO:0046872">
    <property type="term" value="F:metal ion binding"/>
    <property type="evidence" value="ECO:0007669"/>
    <property type="project" value="UniProtKB-KW"/>
</dbReference>
<dbReference type="PANTHER" id="PTHR12318">
    <property type="entry name" value="TESTOSTERONE-REGULATED PROTEIN RP2"/>
    <property type="match status" value="1"/>
</dbReference>
<evidence type="ECO:0000313" key="10">
    <source>
        <dbReference type="WBParaSite" id="SPAL_0000088100.1"/>
    </source>
</evidence>
<evidence type="ECO:0000256" key="5">
    <source>
        <dbReference type="ARBA" id="ARBA00022801"/>
    </source>
</evidence>
<comment type="similarity">
    <text evidence="3">Belongs to the Nudix hydrolase family.</text>
</comment>
<dbReference type="AlphaFoldDB" id="A0A0N5B478"/>
<dbReference type="PANTHER" id="PTHR12318:SF0">
    <property type="entry name" value="ACYL-COENZYME A DIPHOSPHATASE NUDT19"/>
    <property type="match status" value="1"/>
</dbReference>